<comment type="caution">
    <text evidence="1">The sequence shown here is derived from an EMBL/GenBank/DDBJ whole genome shotgun (WGS) entry which is preliminary data.</text>
</comment>
<gene>
    <name evidence="1" type="ORF">Tco_0624223</name>
</gene>
<protein>
    <submittedName>
        <fullName evidence="1">Uncharacterized protein</fullName>
    </submittedName>
</protein>
<dbReference type="EMBL" id="BQNB010008545">
    <property type="protein sequence ID" value="GJS50861.1"/>
    <property type="molecule type" value="Genomic_DNA"/>
</dbReference>
<organism evidence="1 2">
    <name type="scientific">Tanacetum coccineum</name>
    <dbReference type="NCBI Taxonomy" id="301880"/>
    <lineage>
        <taxon>Eukaryota</taxon>
        <taxon>Viridiplantae</taxon>
        <taxon>Streptophyta</taxon>
        <taxon>Embryophyta</taxon>
        <taxon>Tracheophyta</taxon>
        <taxon>Spermatophyta</taxon>
        <taxon>Magnoliopsida</taxon>
        <taxon>eudicotyledons</taxon>
        <taxon>Gunneridae</taxon>
        <taxon>Pentapetalae</taxon>
        <taxon>asterids</taxon>
        <taxon>campanulids</taxon>
        <taxon>Asterales</taxon>
        <taxon>Asteraceae</taxon>
        <taxon>Asteroideae</taxon>
        <taxon>Anthemideae</taxon>
        <taxon>Anthemidinae</taxon>
        <taxon>Tanacetum</taxon>
    </lineage>
</organism>
<name>A0ABQ4WDB0_9ASTR</name>
<reference evidence="1" key="2">
    <citation type="submission" date="2022-01" db="EMBL/GenBank/DDBJ databases">
        <authorList>
            <person name="Yamashiro T."/>
            <person name="Shiraishi A."/>
            <person name="Satake H."/>
            <person name="Nakayama K."/>
        </authorList>
    </citation>
    <scope>NUCLEOTIDE SEQUENCE</scope>
</reference>
<sequence>MILQRYALIHNLTIYDSLVKQFWQTATFRTLANGIQELVASIDNKEYTITEASIRSKIQLADATGISNLHGLATLGPKSGGWDQFGSTIATALICLSSNRVYILTFLAHLGHTGAIRKITDVNVNKLHQP</sequence>
<keyword evidence="2" id="KW-1185">Reference proteome</keyword>
<dbReference type="Proteomes" id="UP001151760">
    <property type="component" value="Unassembled WGS sequence"/>
</dbReference>
<reference evidence="1" key="1">
    <citation type="journal article" date="2022" name="Int. J. Mol. Sci.">
        <title>Draft Genome of Tanacetum Coccineum: Genomic Comparison of Closely Related Tanacetum-Family Plants.</title>
        <authorList>
            <person name="Yamashiro T."/>
            <person name="Shiraishi A."/>
            <person name="Nakayama K."/>
            <person name="Satake H."/>
        </authorList>
    </citation>
    <scope>NUCLEOTIDE SEQUENCE</scope>
</reference>
<evidence type="ECO:0000313" key="2">
    <source>
        <dbReference type="Proteomes" id="UP001151760"/>
    </source>
</evidence>
<accession>A0ABQ4WDB0</accession>
<proteinExistence type="predicted"/>
<evidence type="ECO:0000313" key="1">
    <source>
        <dbReference type="EMBL" id="GJS50861.1"/>
    </source>
</evidence>